<dbReference type="AlphaFoldDB" id="A0AAE1BFC9"/>
<accession>A0AAE1BFC9</accession>
<protein>
    <submittedName>
        <fullName evidence="1">Uncharacterized protein</fullName>
    </submittedName>
</protein>
<reference evidence="1" key="1">
    <citation type="submission" date="2023-10" db="EMBL/GenBank/DDBJ databases">
        <title>Genome assemblies of two species of porcelain crab, Petrolisthes cinctipes and Petrolisthes manimaculis (Anomura: Porcellanidae).</title>
        <authorList>
            <person name="Angst P."/>
        </authorList>
    </citation>
    <scope>NUCLEOTIDE SEQUENCE</scope>
    <source>
        <strain evidence="1">PB745_01</strain>
        <tissue evidence="1">Gill</tissue>
    </source>
</reference>
<dbReference type="Proteomes" id="UP001286313">
    <property type="component" value="Unassembled WGS sequence"/>
</dbReference>
<organism evidence="1 2">
    <name type="scientific">Petrolisthes cinctipes</name>
    <name type="common">Flat porcelain crab</name>
    <dbReference type="NCBI Taxonomy" id="88211"/>
    <lineage>
        <taxon>Eukaryota</taxon>
        <taxon>Metazoa</taxon>
        <taxon>Ecdysozoa</taxon>
        <taxon>Arthropoda</taxon>
        <taxon>Crustacea</taxon>
        <taxon>Multicrustacea</taxon>
        <taxon>Malacostraca</taxon>
        <taxon>Eumalacostraca</taxon>
        <taxon>Eucarida</taxon>
        <taxon>Decapoda</taxon>
        <taxon>Pleocyemata</taxon>
        <taxon>Anomura</taxon>
        <taxon>Galatheoidea</taxon>
        <taxon>Porcellanidae</taxon>
        <taxon>Petrolisthes</taxon>
    </lineage>
</organism>
<dbReference type="EMBL" id="JAWQEG010009113">
    <property type="protein sequence ID" value="KAK3849143.1"/>
    <property type="molecule type" value="Genomic_DNA"/>
</dbReference>
<evidence type="ECO:0000313" key="2">
    <source>
        <dbReference type="Proteomes" id="UP001286313"/>
    </source>
</evidence>
<name>A0AAE1BFC9_PETCI</name>
<gene>
    <name evidence="1" type="ORF">Pcinc_044089</name>
</gene>
<proteinExistence type="predicted"/>
<comment type="caution">
    <text evidence="1">The sequence shown here is derived from an EMBL/GenBank/DDBJ whole genome shotgun (WGS) entry which is preliminary data.</text>
</comment>
<sequence>MAKNPLSLWEGERLVQQFTEADHHTSREAEFGVWIKNGMVYKLYSKADQADKVLNLTNQARTAGVPTPAMNIIAGTWIDKNKKSNNVWAGVTEQLNGRKFQLSKGHLKMLKTTIKNANDKDVWTRTLHGVTAAVDFKLTDPQGFFLAQHIPPISFIDIHKGSSAPSYLVDLQEYVQSLVNKPI</sequence>
<keyword evidence="2" id="KW-1185">Reference proteome</keyword>
<evidence type="ECO:0000313" key="1">
    <source>
        <dbReference type="EMBL" id="KAK3849143.1"/>
    </source>
</evidence>